<dbReference type="SUPFAM" id="SSF46689">
    <property type="entry name" value="Homeodomain-like"/>
    <property type="match status" value="1"/>
</dbReference>
<sequence>MVTTMKPSRPLDMNVSDIPTFVVALAIAHAQEHGVPPERLLSGTGLNLDDIKNAGILISFRQAATIIRRMVRAIPDEPAGLAVGAKGALGSFGILGLAMLSSINIREAVAIGLTHHKEAGSLMDFSSELRGDEFAFILHERFPQPELLPFLCEEALSSIISLLRLALGEQVAPRRVEFSYAPPSYAEACGRFFQCPVHFGRAANRMVLDAALLDIPLTTSSPAILASSLKASVQALPVAEPMPDLVTSVESVLRGNLRERPTMTRVAAELNITERTLRRGLEAAGQSFSGIRDRLLERQARLLLEQPGQPIAAIAVELGFSDAREFRRAFHRWTGEAPSRFRQELPRADSE</sequence>
<keyword evidence="1" id="KW-0805">Transcription regulation</keyword>
<accession>A0A4Q7YLM7</accession>
<evidence type="ECO:0000256" key="1">
    <source>
        <dbReference type="ARBA" id="ARBA00023015"/>
    </source>
</evidence>
<name>A0A4Q7YLM7_9GAMM</name>
<dbReference type="Gene3D" id="1.10.10.60">
    <property type="entry name" value="Homeodomain-like"/>
    <property type="match status" value="1"/>
</dbReference>
<gene>
    <name evidence="5" type="ORF">EV700_2537</name>
</gene>
<protein>
    <submittedName>
        <fullName evidence="5">AraC family transcriptional regulator</fullName>
    </submittedName>
</protein>
<dbReference type="InterPro" id="IPR018060">
    <property type="entry name" value="HTH_AraC"/>
</dbReference>
<dbReference type="InterPro" id="IPR009057">
    <property type="entry name" value="Homeodomain-like_sf"/>
</dbReference>
<keyword evidence="2" id="KW-0238">DNA-binding</keyword>
<reference evidence="5 6" key="1">
    <citation type="submission" date="2019-02" db="EMBL/GenBank/DDBJ databases">
        <title>Genomic Encyclopedia of Type Strains, Phase IV (KMG-IV): sequencing the most valuable type-strain genomes for metagenomic binning, comparative biology and taxonomic classification.</title>
        <authorList>
            <person name="Goeker M."/>
        </authorList>
    </citation>
    <scope>NUCLEOTIDE SEQUENCE [LARGE SCALE GENOMIC DNA]</scope>
    <source>
        <strain evidence="5 6">DSM 105135</strain>
    </source>
</reference>
<dbReference type="Pfam" id="PF12833">
    <property type="entry name" value="HTH_18"/>
    <property type="match status" value="1"/>
</dbReference>
<dbReference type="OrthoDB" id="5582699at2"/>
<feature type="domain" description="HTH araC/xylS-type" evidence="4">
    <location>
        <begin position="247"/>
        <end position="344"/>
    </location>
</feature>
<evidence type="ECO:0000256" key="3">
    <source>
        <dbReference type="ARBA" id="ARBA00023163"/>
    </source>
</evidence>
<evidence type="ECO:0000256" key="2">
    <source>
        <dbReference type="ARBA" id="ARBA00023125"/>
    </source>
</evidence>
<dbReference type="Proteomes" id="UP000292423">
    <property type="component" value="Unassembled WGS sequence"/>
</dbReference>
<keyword evidence="6" id="KW-1185">Reference proteome</keyword>
<dbReference type="Pfam" id="PF12625">
    <property type="entry name" value="Arabinose_bd"/>
    <property type="match status" value="1"/>
</dbReference>
<evidence type="ECO:0000313" key="5">
    <source>
        <dbReference type="EMBL" id="RZU38602.1"/>
    </source>
</evidence>
<dbReference type="GO" id="GO:0005829">
    <property type="term" value="C:cytosol"/>
    <property type="evidence" value="ECO:0007669"/>
    <property type="project" value="TreeGrafter"/>
</dbReference>
<dbReference type="AlphaFoldDB" id="A0A4Q7YLM7"/>
<dbReference type="PROSITE" id="PS01124">
    <property type="entry name" value="HTH_ARAC_FAMILY_2"/>
    <property type="match status" value="1"/>
</dbReference>
<dbReference type="PANTHER" id="PTHR47894:SF1">
    <property type="entry name" value="HTH-TYPE TRANSCRIPTIONAL REGULATOR VQSM"/>
    <property type="match status" value="1"/>
</dbReference>
<dbReference type="GO" id="GO:0003700">
    <property type="term" value="F:DNA-binding transcription factor activity"/>
    <property type="evidence" value="ECO:0007669"/>
    <property type="project" value="InterPro"/>
</dbReference>
<dbReference type="PANTHER" id="PTHR47894">
    <property type="entry name" value="HTH-TYPE TRANSCRIPTIONAL REGULATOR GADX"/>
    <property type="match status" value="1"/>
</dbReference>
<keyword evidence="3" id="KW-0804">Transcription</keyword>
<comment type="caution">
    <text evidence="5">The sequence shown here is derived from an EMBL/GenBank/DDBJ whole genome shotgun (WGS) entry which is preliminary data.</text>
</comment>
<dbReference type="EMBL" id="SHKX01000013">
    <property type="protein sequence ID" value="RZU38602.1"/>
    <property type="molecule type" value="Genomic_DNA"/>
</dbReference>
<evidence type="ECO:0000259" key="4">
    <source>
        <dbReference type="PROSITE" id="PS01124"/>
    </source>
</evidence>
<organism evidence="5 6">
    <name type="scientific">Fluviicoccus keumensis</name>
    <dbReference type="NCBI Taxonomy" id="1435465"/>
    <lineage>
        <taxon>Bacteria</taxon>
        <taxon>Pseudomonadati</taxon>
        <taxon>Pseudomonadota</taxon>
        <taxon>Gammaproteobacteria</taxon>
        <taxon>Moraxellales</taxon>
        <taxon>Moraxellaceae</taxon>
        <taxon>Fluviicoccus</taxon>
    </lineage>
</organism>
<dbReference type="InterPro" id="IPR032687">
    <property type="entry name" value="AraC-type_N"/>
</dbReference>
<dbReference type="SMART" id="SM00342">
    <property type="entry name" value="HTH_ARAC"/>
    <property type="match status" value="1"/>
</dbReference>
<dbReference type="GO" id="GO:0000976">
    <property type="term" value="F:transcription cis-regulatory region binding"/>
    <property type="evidence" value="ECO:0007669"/>
    <property type="project" value="TreeGrafter"/>
</dbReference>
<proteinExistence type="predicted"/>
<evidence type="ECO:0000313" key="6">
    <source>
        <dbReference type="Proteomes" id="UP000292423"/>
    </source>
</evidence>